<comment type="caution">
    <text evidence="5">The sequence shown here is derived from an EMBL/GenBank/DDBJ whole genome shotgun (WGS) entry which is preliminary data.</text>
</comment>
<dbReference type="EMBL" id="JADIXZ010000005">
    <property type="protein sequence ID" value="MBK6301778.1"/>
    <property type="molecule type" value="Genomic_DNA"/>
</dbReference>
<keyword evidence="5" id="KW-0503">Monooxygenase</keyword>
<dbReference type="PRINTS" id="PR00420">
    <property type="entry name" value="RNGMNOXGNASE"/>
</dbReference>
<dbReference type="Pfam" id="PF01494">
    <property type="entry name" value="FAD_binding_3"/>
    <property type="match status" value="1"/>
</dbReference>
<name>A0A934X7V6_9MICO</name>
<evidence type="ECO:0000313" key="6">
    <source>
        <dbReference type="Proteomes" id="UP000718281"/>
    </source>
</evidence>
<keyword evidence="5" id="KW-0560">Oxidoreductase</keyword>
<accession>A0A934X7V6</accession>
<organism evidence="5 6">
    <name type="scientific">Candidatus Phosphoribacter hodrii</name>
    <dbReference type="NCBI Taxonomy" id="2953743"/>
    <lineage>
        <taxon>Bacteria</taxon>
        <taxon>Bacillati</taxon>
        <taxon>Actinomycetota</taxon>
        <taxon>Actinomycetes</taxon>
        <taxon>Micrococcales</taxon>
        <taxon>Dermatophilaceae</taxon>
        <taxon>Candidatus Phosphoribacter</taxon>
    </lineage>
</organism>
<dbReference type="Proteomes" id="UP000718281">
    <property type="component" value="Unassembled WGS sequence"/>
</dbReference>
<comment type="cofactor">
    <cofactor evidence="1">
        <name>FAD</name>
        <dbReference type="ChEBI" id="CHEBI:57692"/>
    </cofactor>
</comment>
<protein>
    <submittedName>
        <fullName evidence="5">FAD-dependent monooxygenase</fullName>
    </submittedName>
</protein>
<keyword evidence="3" id="KW-0274">FAD</keyword>
<dbReference type="Gene3D" id="3.30.70.2450">
    <property type="match status" value="1"/>
</dbReference>
<evidence type="ECO:0000313" key="5">
    <source>
        <dbReference type="EMBL" id="MBK6301778.1"/>
    </source>
</evidence>
<dbReference type="Gene3D" id="3.40.30.120">
    <property type="match status" value="1"/>
</dbReference>
<feature type="domain" description="FAD-binding" evidence="4">
    <location>
        <begin position="12"/>
        <end position="354"/>
    </location>
</feature>
<dbReference type="Gene3D" id="3.50.50.60">
    <property type="entry name" value="FAD/NAD(P)-binding domain"/>
    <property type="match status" value="1"/>
</dbReference>
<gene>
    <name evidence="5" type="ORF">IPF40_12285</name>
</gene>
<dbReference type="AlphaFoldDB" id="A0A934X7V6"/>
<dbReference type="PANTHER" id="PTHR43004:SF19">
    <property type="entry name" value="BINDING MONOOXYGENASE, PUTATIVE (JCVI)-RELATED"/>
    <property type="match status" value="1"/>
</dbReference>
<evidence type="ECO:0000256" key="2">
    <source>
        <dbReference type="ARBA" id="ARBA00022630"/>
    </source>
</evidence>
<dbReference type="GO" id="GO:0016709">
    <property type="term" value="F:oxidoreductase activity, acting on paired donors, with incorporation or reduction of molecular oxygen, NAD(P)H as one donor, and incorporation of one atom of oxygen"/>
    <property type="evidence" value="ECO:0007669"/>
    <property type="project" value="UniProtKB-ARBA"/>
</dbReference>
<dbReference type="InterPro" id="IPR036188">
    <property type="entry name" value="FAD/NAD-bd_sf"/>
</dbReference>
<evidence type="ECO:0000256" key="3">
    <source>
        <dbReference type="ARBA" id="ARBA00022827"/>
    </source>
</evidence>
<proteinExistence type="predicted"/>
<sequence length="539" mass="58663">MSQDHGTEGRGRVLVIGNGPVGQTAALCLARWGIPVLVLDSRPERDPIGSKALCQQRDVLDLWDACGAGAVATEGLTWSRARTFYKDKELFCWEIPDPGRSPLPPFVNISQARSEAILDEAIAAQPLIEVWWGTEVVGVAGGKSDSDGLATVVCRSGFGEFEVAGEYAVVCAGSKGGPLREALGVTFPGRTFDDSFLICDIETTLKGWENERRFYFDPEWNPGRQVLIHPCPNSIFRIDWQVDTDFDLAAAQADGSLDKRIRKVIGKKRDYRIDWVSVYRFHARSADRFRVGRFLLAGDVAHLVAPFGARGLNSGVPDVENAAWKIAFAMKGWAGPGLVGSYESERQAAARENLAVTAATMDFLVPQTKKAKHRRKEILKRARKDKKVIPLVDSGRLAEAFWYVDSPLTTPDPSRFWPGRPPRGQAPTPVPGVILPDAVTVSAGHGKSRVRELAREGLLILVGEAVNTHEVEGLLSGVVPAGLPVRVLHFSDLGDEDVVATGLQAVAEELWLIRPDAHTAACVRTPEALADAVHTLLGH</sequence>
<reference evidence="5 6" key="1">
    <citation type="submission" date="2020-10" db="EMBL/GenBank/DDBJ databases">
        <title>Connecting structure to function with the recovery of over 1000 high-quality activated sludge metagenome-assembled genomes encoding full-length rRNA genes using long-read sequencing.</title>
        <authorList>
            <person name="Singleton C.M."/>
            <person name="Petriglieri F."/>
            <person name="Kristensen J.M."/>
            <person name="Kirkegaard R.H."/>
            <person name="Michaelsen T.Y."/>
            <person name="Andersen M.H."/>
            <person name="Karst S.M."/>
            <person name="Dueholm M.S."/>
            <person name="Nielsen P.H."/>
            <person name="Albertsen M."/>
        </authorList>
    </citation>
    <scope>NUCLEOTIDE SEQUENCE [LARGE SCALE GENOMIC DNA]</scope>
    <source>
        <strain evidence="5">AalE_18-Q3-R2-46_BAT3C.188</strain>
    </source>
</reference>
<dbReference type="SUPFAM" id="SSF51905">
    <property type="entry name" value="FAD/NAD(P)-binding domain"/>
    <property type="match status" value="1"/>
</dbReference>
<evidence type="ECO:0000259" key="4">
    <source>
        <dbReference type="Pfam" id="PF01494"/>
    </source>
</evidence>
<dbReference type="PANTHER" id="PTHR43004">
    <property type="entry name" value="TRK SYSTEM POTASSIUM UPTAKE PROTEIN"/>
    <property type="match status" value="1"/>
</dbReference>
<evidence type="ECO:0000256" key="1">
    <source>
        <dbReference type="ARBA" id="ARBA00001974"/>
    </source>
</evidence>
<keyword evidence="2" id="KW-0285">Flavoprotein</keyword>
<dbReference type="InterPro" id="IPR002938">
    <property type="entry name" value="FAD-bd"/>
</dbReference>
<dbReference type="InterPro" id="IPR050641">
    <property type="entry name" value="RIFMO-like"/>
</dbReference>
<dbReference type="GO" id="GO:0071949">
    <property type="term" value="F:FAD binding"/>
    <property type="evidence" value="ECO:0007669"/>
    <property type="project" value="InterPro"/>
</dbReference>